<evidence type="ECO:0000313" key="2">
    <source>
        <dbReference type="Proteomes" id="UP000075391"/>
    </source>
</evidence>
<reference evidence="1 2" key="1">
    <citation type="submission" date="2016-03" db="EMBL/GenBank/DDBJ databases">
        <authorList>
            <person name="Ploux O."/>
        </authorList>
    </citation>
    <scope>NUCLEOTIDE SEQUENCE [LARGE SCALE GENOMIC DNA]</scope>
    <source>
        <strain evidence="1 2">BER2</strain>
    </source>
</reference>
<dbReference type="Proteomes" id="UP000075391">
    <property type="component" value="Unassembled WGS sequence"/>
</dbReference>
<name>A0A150WWM6_BDEBC</name>
<sequence>MKLILFIAISLATKAYAFPEMIRHHYVNCTACHFSPSGGGLLTPYGRAISSEVLSTWGTEKEARSFYGALDNEKLNQWLQVGGDVRALQFHHESATVKEGRTIPMQAGIELAVTLGKWTLDLFYGKLNSDWKVEPIATRYYIMYQILDELTVRAGRFIPVFGLNIPQHTMVTRANLGFNQGTERDALEGMWSGEKWNFVSTLSKSVKSASVSEVETAVATQLNYTIADSYRVGASYWLGTSDTQNRQILGLHAVLGFTEKFYILAEADYQNRHQATTQRTQYGLYQFSKYGYEFYKGIHAQFVQEYSQSDFSNDKSKFESYGPGFLFYPRPHFEFEGLYTKKKISIVGDDFEDYAYLMMHYYF</sequence>
<protein>
    <submittedName>
        <fullName evidence="1">Uncharacterized protein</fullName>
    </submittedName>
</protein>
<dbReference type="RefSeq" id="WP_063242472.1">
    <property type="nucleotide sequence ID" value="NZ_LUKF01000001.1"/>
</dbReference>
<accession>A0A150WWM6</accession>
<evidence type="ECO:0000313" key="1">
    <source>
        <dbReference type="EMBL" id="KYG70702.1"/>
    </source>
</evidence>
<organism evidence="1 2">
    <name type="scientific">Bdellovibrio bacteriovorus</name>
    <dbReference type="NCBI Taxonomy" id="959"/>
    <lineage>
        <taxon>Bacteria</taxon>
        <taxon>Pseudomonadati</taxon>
        <taxon>Bdellovibrionota</taxon>
        <taxon>Bdellovibrionia</taxon>
        <taxon>Bdellovibrionales</taxon>
        <taxon>Pseudobdellovibrionaceae</taxon>
        <taxon>Bdellovibrio</taxon>
    </lineage>
</organism>
<dbReference type="AlphaFoldDB" id="A0A150WWM6"/>
<dbReference type="EMBL" id="LUKF01000001">
    <property type="protein sequence ID" value="KYG70702.1"/>
    <property type="molecule type" value="Genomic_DNA"/>
</dbReference>
<dbReference type="OrthoDB" id="5288813at2"/>
<gene>
    <name evidence="1" type="ORF">AZI85_01865</name>
</gene>
<proteinExistence type="predicted"/>
<comment type="caution">
    <text evidence="1">The sequence shown here is derived from an EMBL/GenBank/DDBJ whole genome shotgun (WGS) entry which is preliminary data.</text>
</comment>